<sequence length="145" mass="16400">MLFRKGVGYTPMKAYGRSKLANLLFTFELQRHLERHNIDCMSVAAHPGVSGTSLGRYMEGKWYVRLLMPLIKRFIQTPAMGALPEMRAASDPAVLGGQYYGPDGKREMKGYPVLCEAMLHAHSLTDAASLWEESERLTGVRYRFE</sequence>
<gene>
    <name evidence="2" type="ORF">KIPB_000226</name>
</gene>
<dbReference type="InterPro" id="IPR036291">
    <property type="entry name" value="NAD(P)-bd_dom_sf"/>
</dbReference>
<dbReference type="SUPFAM" id="SSF51735">
    <property type="entry name" value="NAD(P)-binding Rossmann-fold domains"/>
    <property type="match status" value="1"/>
</dbReference>
<evidence type="ECO:0008006" key="4">
    <source>
        <dbReference type="Google" id="ProtNLM"/>
    </source>
</evidence>
<evidence type="ECO:0000313" key="2">
    <source>
        <dbReference type="EMBL" id="GIQ79566.1"/>
    </source>
</evidence>
<proteinExistence type="predicted"/>
<name>A0A9K3CN89_9EUKA</name>
<keyword evidence="1" id="KW-0560">Oxidoreductase</keyword>
<dbReference type="Gene3D" id="3.40.50.720">
    <property type="entry name" value="NAD(P)-binding Rossmann-like Domain"/>
    <property type="match status" value="1"/>
</dbReference>
<protein>
    <recommendedName>
        <fullName evidence="4">Short-chain dehydrogenase/reductase SDR</fullName>
    </recommendedName>
</protein>
<comment type="caution">
    <text evidence="2">The sequence shown here is derived from an EMBL/GenBank/DDBJ whole genome shotgun (WGS) entry which is preliminary data.</text>
</comment>
<organism evidence="2 3">
    <name type="scientific">Kipferlia bialata</name>
    <dbReference type="NCBI Taxonomy" id="797122"/>
    <lineage>
        <taxon>Eukaryota</taxon>
        <taxon>Metamonada</taxon>
        <taxon>Carpediemonas-like organisms</taxon>
        <taxon>Kipferlia</taxon>
    </lineage>
</organism>
<dbReference type="Proteomes" id="UP000265618">
    <property type="component" value="Unassembled WGS sequence"/>
</dbReference>
<dbReference type="AlphaFoldDB" id="A0A9K3CN89"/>
<evidence type="ECO:0000313" key="3">
    <source>
        <dbReference type="Proteomes" id="UP000265618"/>
    </source>
</evidence>
<evidence type="ECO:0000256" key="1">
    <source>
        <dbReference type="ARBA" id="ARBA00023002"/>
    </source>
</evidence>
<dbReference type="GO" id="GO:0016491">
    <property type="term" value="F:oxidoreductase activity"/>
    <property type="evidence" value="ECO:0007669"/>
    <property type="project" value="UniProtKB-KW"/>
</dbReference>
<accession>A0A9K3CN89</accession>
<dbReference type="PANTHER" id="PTHR43157:SF31">
    <property type="entry name" value="PHOSPHATIDYLINOSITOL-GLYCAN BIOSYNTHESIS CLASS F PROTEIN"/>
    <property type="match status" value="1"/>
</dbReference>
<keyword evidence="3" id="KW-1185">Reference proteome</keyword>
<dbReference type="EMBL" id="BDIP01000022">
    <property type="protein sequence ID" value="GIQ79566.1"/>
    <property type="molecule type" value="Genomic_DNA"/>
</dbReference>
<reference evidence="2 3" key="1">
    <citation type="journal article" date="2018" name="PLoS ONE">
        <title>The draft genome of Kipferlia bialata reveals reductive genome evolution in fornicate parasites.</title>
        <authorList>
            <person name="Tanifuji G."/>
            <person name="Takabayashi S."/>
            <person name="Kume K."/>
            <person name="Takagi M."/>
            <person name="Nakayama T."/>
            <person name="Kamikawa R."/>
            <person name="Inagaki Y."/>
            <person name="Hashimoto T."/>
        </authorList>
    </citation>
    <scope>NUCLEOTIDE SEQUENCE [LARGE SCALE GENOMIC DNA]</scope>
    <source>
        <strain evidence="2">NY0173</strain>
    </source>
</reference>
<dbReference type="OrthoDB" id="191139at2759"/>
<dbReference type="PANTHER" id="PTHR43157">
    <property type="entry name" value="PHOSPHATIDYLINOSITOL-GLYCAN BIOSYNTHESIS CLASS F PROTEIN-RELATED"/>
    <property type="match status" value="1"/>
</dbReference>